<reference evidence="2 3" key="1">
    <citation type="submission" date="2018-08" db="EMBL/GenBank/DDBJ databases">
        <title>Microbacterium lemovicicum sp. nov., a bacterium isolated from a natural uranium-rich soil.</title>
        <authorList>
            <person name="ORTET P."/>
        </authorList>
    </citation>
    <scope>NUCLEOTIDE SEQUENCE [LARGE SCALE GENOMIC DNA]</scope>
    <source>
        <strain evidence="2 3">Viu22</strain>
    </source>
</reference>
<evidence type="ECO:0000256" key="1">
    <source>
        <dbReference type="SAM" id="Phobius"/>
    </source>
</evidence>
<dbReference type="KEGG" id="mlv:CVS47_03047"/>
<feature type="transmembrane region" description="Helical" evidence="1">
    <location>
        <begin position="82"/>
        <end position="109"/>
    </location>
</feature>
<keyword evidence="1" id="KW-1133">Transmembrane helix</keyword>
<keyword evidence="1" id="KW-0472">Membrane</keyword>
<dbReference type="AlphaFoldDB" id="A0A3S9WEE2"/>
<feature type="transmembrane region" description="Helical" evidence="1">
    <location>
        <begin position="116"/>
        <end position="136"/>
    </location>
</feature>
<name>A0A3S9WEE2_9MICO</name>
<dbReference type="EMBL" id="CP031423">
    <property type="protein sequence ID" value="AZS38390.1"/>
    <property type="molecule type" value="Genomic_DNA"/>
</dbReference>
<dbReference type="OrthoDB" id="5007962at2"/>
<feature type="transmembrane region" description="Helical" evidence="1">
    <location>
        <begin position="41"/>
        <end position="62"/>
    </location>
</feature>
<keyword evidence="1" id="KW-0812">Transmembrane</keyword>
<organism evidence="2 3">
    <name type="scientific">Microbacterium lemovicicum</name>
    <dbReference type="NCBI Taxonomy" id="1072463"/>
    <lineage>
        <taxon>Bacteria</taxon>
        <taxon>Bacillati</taxon>
        <taxon>Actinomycetota</taxon>
        <taxon>Actinomycetes</taxon>
        <taxon>Micrococcales</taxon>
        <taxon>Microbacteriaceae</taxon>
        <taxon>Microbacterium</taxon>
    </lineage>
</organism>
<accession>A0A3S9WEE2</accession>
<evidence type="ECO:0000313" key="3">
    <source>
        <dbReference type="Proteomes" id="UP000276888"/>
    </source>
</evidence>
<sequence>MSAPETEPHPAKRAAYEPAARLVQPTPYDPRMKRPASTVTGAVLVLLRVVTGVFVLVTTLTGGTPDQPLVQMVGIQADDDTAAIGLGVYTAIVVASLAVQAVLGVAILFGRNGPRVWVMLFAVASISTAFAGWWWQGQEIRISGTLLSVALDVLILLALSSRSASAYARRNERRPD</sequence>
<evidence type="ECO:0000313" key="2">
    <source>
        <dbReference type="EMBL" id="AZS38390.1"/>
    </source>
</evidence>
<feature type="transmembrane region" description="Helical" evidence="1">
    <location>
        <begin position="142"/>
        <end position="160"/>
    </location>
</feature>
<dbReference type="Proteomes" id="UP000276888">
    <property type="component" value="Chromosome"/>
</dbReference>
<dbReference type="RefSeq" id="WP_127096824.1">
    <property type="nucleotide sequence ID" value="NZ_CP031423.1"/>
</dbReference>
<gene>
    <name evidence="2" type="ORF">CVS47_03047</name>
</gene>
<proteinExistence type="predicted"/>
<protein>
    <submittedName>
        <fullName evidence="2">Uncharacterized protein</fullName>
    </submittedName>
</protein>
<keyword evidence="3" id="KW-1185">Reference proteome</keyword>